<dbReference type="AlphaFoldDB" id="A0A8H8QVT7"/>
<dbReference type="SUPFAM" id="SSF51430">
    <property type="entry name" value="NAD(P)-linked oxidoreductase"/>
    <property type="match status" value="1"/>
</dbReference>
<dbReference type="Pfam" id="PF00248">
    <property type="entry name" value="Aldo_ket_red"/>
    <property type="match status" value="1"/>
</dbReference>
<dbReference type="RefSeq" id="XP_031001097.1">
    <property type="nucleotide sequence ID" value="XM_031153644.1"/>
</dbReference>
<accession>A0A8H8QVT7</accession>
<dbReference type="EMBL" id="QGMH01000290">
    <property type="protein sequence ID" value="TVY22309.1"/>
    <property type="molecule type" value="Genomic_DNA"/>
</dbReference>
<gene>
    <name evidence="3" type="primary">PLR1</name>
    <name evidence="3" type="ORF">LHYA1_G008725</name>
</gene>
<dbReference type="InterPro" id="IPR023210">
    <property type="entry name" value="NADP_OxRdtase_dom"/>
</dbReference>
<proteinExistence type="predicted"/>
<keyword evidence="1" id="KW-0560">Oxidoreductase</keyword>
<dbReference type="OrthoDB" id="686384at2759"/>
<organism evidence="3 4">
    <name type="scientific">Lachnellula hyalina</name>
    <dbReference type="NCBI Taxonomy" id="1316788"/>
    <lineage>
        <taxon>Eukaryota</taxon>
        <taxon>Fungi</taxon>
        <taxon>Dikarya</taxon>
        <taxon>Ascomycota</taxon>
        <taxon>Pezizomycotina</taxon>
        <taxon>Leotiomycetes</taxon>
        <taxon>Helotiales</taxon>
        <taxon>Lachnaceae</taxon>
        <taxon>Lachnellula</taxon>
    </lineage>
</organism>
<protein>
    <submittedName>
        <fullName evidence="3">Pyridoxal reductase-like protein</fullName>
    </submittedName>
</protein>
<dbReference type="Proteomes" id="UP000431533">
    <property type="component" value="Unassembled WGS sequence"/>
</dbReference>
<keyword evidence="4" id="KW-1185">Reference proteome</keyword>
<dbReference type="InterPro" id="IPR036812">
    <property type="entry name" value="NAD(P)_OxRdtase_dom_sf"/>
</dbReference>
<dbReference type="Gene3D" id="3.20.20.100">
    <property type="entry name" value="NADP-dependent oxidoreductase domain"/>
    <property type="match status" value="1"/>
</dbReference>
<dbReference type="PANTHER" id="PTHR43147:SF2">
    <property type="entry name" value="NADP-DEPENDENT OXIDOREDUCTASE DOMAIN-CONTAINING PROTEIN"/>
    <property type="match status" value="1"/>
</dbReference>
<reference evidence="3 4" key="1">
    <citation type="submission" date="2018-05" db="EMBL/GenBank/DDBJ databases">
        <title>Genome sequencing and assembly of the regulated plant pathogen Lachnellula willkommii and related sister species for the development of diagnostic species identification markers.</title>
        <authorList>
            <person name="Giroux E."/>
            <person name="Bilodeau G."/>
        </authorList>
    </citation>
    <scope>NUCLEOTIDE SEQUENCE [LARGE SCALE GENOMIC DNA]</scope>
    <source>
        <strain evidence="3 4">CBS 185.66</strain>
    </source>
</reference>
<dbReference type="GeneID" id="41988923"/>
<evidence type="ECO:0000313" key="4">
    <source>
        <dbReference type="Proteomes" id="UP000431533"/>
    </source>
</evidence>
<feature type="domain" description="NADP-dependent oxidoreductase" evidence="2">
    <location>
        <begin position="252"/>
        <end position="543"/>
    </location>
</feature>
<evidence type="ECO:0000259" key="2">
    <source>
        <dbReference type="Pfam" id="PF00248"/>
    </source>
</evidence>
<evidence type="ECO:0000256" key="1">
    <source>
        <dbReference type="ARBA" id="ARBA00023002"/>
    </source>
</evidence>
<dbReference type="PANTHER" id="PTHR43147">
    <property type="entry name" value="PROTEIN TAS"/>
    <property type="match status" value="1"/>
</dbReference>
<sequence length="566" mass="63563">MQRPSDQNAPVALKVSEKSPAKAAHVNMMTDTIIANMPLEGLRTVLRGLLGVDPKVTLKLNALATEYLAATRPATTPQFFTSGDLPTACPALFDWQQRYRCLMGCGMGFESMKLLTEVIHQFLALVWPEKMTTQESLMDLFTILDADVVQSVTAVQKELLTVTGTREMTGEEVTIVHSLLDGLVASKKQAEQVGQQFLFERGLLRMQKMEGMPTVTSSQQVLQSIITPGYIQEARPNIIEHVKLGRSLVPRMFMGLWQFSSPAWGTATVSQINKHFRKHVDAGFTAYDMADHYGDAEVTFGQFRSSQPDAANIFCATKYCVFEPVTITVEVVKASITERLVSINADVIDLLQLHWQSYEDKQYIRMTQLVEQDARVLNVGLCNFDTQRMNEILESGIHIVSNQVQFSLIDLRPTFKMADSCRKHEVKLLTYGSLCGGFLADKWLNKPAPNMYGADMTPSHRKYYEMITIWGGWTLLQRLLTTLFSIGEKYNVSISNVATRWVLDHDYVAATIIGARMGISEHVEENIKGFSFRLYEEDRAAIQVVLDQSRSADVFEAMGDCGAEYR</sequence>
<name>A0A8H8QVT7_9HELO</name>
<evidence type="ECO:0000313" key="3">
    <source>
        <dbReference type="EMBL" id="TVY22309.1"/>
    </source>
</evidence>
<dbReference type="GO" id="GO:0016491">
    <property type="term" value="F:oxidoreductase activity"/>
    <property type="evidence" value="ECO:0007669"/>
    <property type="project" value="UniProtKB-KW"/>
</dbReference>
<comment type="caution">
    <text evidence="3">The sequence shown here is derived from an EMBL/GenBank/DDBJ whole genome shotgun (WGS) entry which is preliminary data.</text>
</comment>